<dbReference type="EMBL" id="MDYN01000035">
    <property type="protein sequence ID" value="OQD80507.1"/>
    <property type="molecule type" value="Genomic_DNA"/>
</dbReference>
<evidence type="ECO:0000313" key="3">
    <source>
        <dbReference type="Proteomes" id="UP000191672"/>
    </source>
</evidence>
<keyword evidence="3" id="KW-1185">Reference proteome</keyword>
<organism evidence="2 3">
    <name type="scientific">Penicillium antarcticum</name>
    <dbReference type="NCBI Taxonomy" id="416450"/>
    <lineage>
        <taxon>Eukaryota</taxon>
        <taxon>Fungi</taxon>
        <taxon>Dikarya</taxon>
        <taxon>Ascomycota</taxon>
        <taxon>Pezizomycotina</taxon>
        <taxon>Eurotiomycetes</taxon>
        <taxon>Eurotiomycetidae</taxon>
        <taxon>Eurotiales</taxon>
        <taxon>Aspergillaceae</taxon>
        <taxon>Penicillium</taxon>
    </lineage>
</organism>
<feature type="chain" id="PRO_5013274751" evidence="1">
    <location>
        <begin position="20"/>
        <end position="111"/>
    </location>
</feature>
<dbReference type="Proteomes" id="UP000191672">
    <property type="component" value="Unassembled WGS sequence"/>
</dbReference>
<accession>A0A1V6PUW2</accession>
<dbReference type="AlphaFoldDB" id="A0A1V6PUW2"/>
<reference evidence="3" key="1">
    <citation type="journal article" date="2017" name="Nat. Microbiol.">
        <title>Global analysis of biosynthetic gene clusters reveals vast potential of secondary metabolite production in Penicillium species.</title>
        <authorList>
            <person name="Nielsen J.C."/>
            <person name="Grijseels S."/>
            <person name="Prigent S."/>
            <person name="Ji B."/>
            <person name="Dainat J."/>
            <person name="Nielsen K.F."/>
            <person name="Frisvad J.C."/>
            <person name="Workman M."/>
            <person name="Nielsen J."/>
        </authorList>
    </citation>
    <scope>NUCLEOTIDE SEQUENCE [LARGE SCALE GENOMIC DNA]</scope>
    <source>
        <strain evidence="3">IBT 31811</strain>
    </source>
</reference>
<feature type="signal peptide" evidence="1">
    <location>
        <begin position="1"/>
        <end position="19"/>
    </location>
</feature>
<protein>
    <submittedName>
        <fullName evidence="2">Uncharacterized protein</fullName>
    </submittedName>
</protein>
<name>A0A1V6PUW2_9EURO</name>
<comment type="caution">
    <text evidence="2">The sequence shown here is derived from an EMBL/GenBank/DDBJ whole genome shotgun (WGS) entry which is preliminary data.</text>
</comment>
<proteinExistence type="predicted"/>
<keyword evidence="1" id="KW-0732">Signal</keyword>
<sequence>MHLSANVSVFLLCASQAGCSQQQHMYSTAKQGRCAAAFRATATRIFHAQGILPGIDNLPREKFNLGWADAVMVYGSLRTIATSPMSLGWQKDAANRVSVMIKERLGFQLSL</sequence>
<evidence type="ECO:0000256" key="1">
    <source>
        <dbReference type="SAM" id="SignalP"/>
    </source>
</evidence>
<gene>
    <name evidence="2" type="ORF">PENANT_c035G07808</name>
</gene>
<evidence type="ECO:0000313" key="2">
    <source>
        <dbReference type="EMBL" id="OQD80507.1"/>
    </source>
</evidence>